<feature type="transmembrane region" description="Helical" evidence="2">
    <location>
        <begin position="142"/>
        <end position="165"/>
    </location>
</feature>
<evidence type="ECO:0000256" key="1">
    <source>
        <dbReference type="SAM" id="MobiDB-lite"/>
    </source>
</evidence>
<keyword evidence="2" id="KW-0812">Transmembrane</keyword>
<sequence length="400" mass="44609">MQLVSDLQQRPKKGRLSIEKNIVSFYDLCSAVQLITFLIHTVTTMIGANRTFTRYIIVQNDFALKPALVYKTRDCSFSTVRNIYAFNSVNMTFTQNSVNDVFVDQAIQMRLAIFVCAVALAVGGVNRMLVEANVFVVKYRNFYFWKDIISATELLLLAYVMQIAAAAEQPARLLRDYLRFCGVKADSYLPFISTANLWVFAGVGYLTYVVGIILYLNNSLPKYGVMTPQEIDEYKAWLRRRRAEQEQVRTLVDEAKKAHARLHLLNNANFKQGENTLVVPPNTMAPNGPVYPHPYPYSAAYSGYTPAPPAMPGAMPDPNLPAPQLFGAGMMTTPEQRGVMTSLYNGGEQTAVGPSAYEVMPSGTMKAESSPPMGAMSLPVNMPRRRITPSPSQENSPMYE</sequence>
<evidence type="ECO:0000313" key="4">
    <source>
        <dbReference type="Proteomes" id="UP000674143"/>
    </source>
</evidence>
<dbReference type="RefSeq" id="XP_067063791.1">
    <property type="nucleotide sequence ID" value="XM_067208151.1"/>
</dbReference>
<feature type="transmembrane region" description="Helical" evidence="2">
    <location>
        <begin position="111"/>
        <end position="130"/>
    </location>
</feature>
<feature type="transmembrane region" description="Helical" evidence="2">
    <location>
        <begin position="197"/>
        <end position="216"/>
    </location>
</feature>
<accession>A0A836HPA8</accession>
<dbReference type="Proteomes" id="UP000674143">
    <property type="component" value="Chromosome 20"/>
</dbReference>
<feature type="region of interest" description="Disordered" evidence="1">
    <location>
        <begin position="364"/>
        <end position="400"/>
    </location>
</feature>
<keyword evidence="2" id="KW-1133">Transmembrane helix</keyword>
<keyword evidence="2" id="KW-0472">Membrane</keyword>
<dbReference type="KEGG" id="loi:92362085"/>
<reference evidence="3 4" key="1">
    <citation type="submission" date="2021-02" db="EMBL/GenBank/DDBJ databases">
        <title>Leishmania (Mundinia) orientalis Genome sequencing and assembly.</title>
        <authorList>
            <person name="Almutairi H."/>
            <person name="Gatherer D."/>
        </authorList>
    </citation>
    <scope>NUCLEOTIDE SEQUENCE [LARGE SCALE GENOMIC DNA]</scope>
    <source>
        <strain evidence="3">LSCM4</strain>
    </source>
</reference>
<gene>
    <name evidence="3" type="ORF">LSCM4_06227</name>
</gene>
<evidence type="ECO:0000256" key="2">
    <source>
        <dbReference type="SAM" id="Phobius"/>
    </source>
</evidence>
<proteinExistence type="predicted"/>
<comment type="caution">
    <text evidence="3">The sequence shown here is derived from an EMBL/GenBank/DDBJ whole genome shotgun (WGS) entry which is preliminary data.</text>
</comment>
<feature type="compositionally biased region" description="Polar residues" evidence="1">
    <location>
        <begin position="389"/>
        <end position="400"/>
    </location>
</feature>
<protein>
    <submittedName>
        <fullName evidence="3">Uncharacterized protein</fullName>
    </submittedName>
</protein>
<feature type="transmembrane region" description="Helical" evidence="2">
    <location>
        <begin position="21"/>
        <end position="42"/>
    </location>
</feature>
<name>A0A836HPA8_9TRYP</name>
<keyword evidence="4" id="KW-1185">Reference proteome</keyword>
<dbReference type="GeneID" id="92362085"/>
<dbReference type="AlphaFoldDB" id="A0A836HPA8"/>
<dbReference type="EMBL" id="JAFHLR010000020">
    <property type="protein sequence ID" value="KAG5480460.1"/>
    <property type="molecule type" value="Genomic_DNA"/>
</dbReference>
<evidence type="ECO:0000313" key="3">
    <source>
        <dbReference type="EMBL" id="KAG5480460.1"/>
    </source>
</evidence>
<organism evidence="3 4">
    <name type="scientific">Leishmania orientalis</name>
    <dbReference type="NCBI Taxonomy" id="2249476"/>
    <lineage>
        <taxon>Eukaryota</taxon>
        <taxon>Discoba</taxon>
        <taxon>Euglenozoa</taxon>
        <taxon>Kinetoplastea</taxon>
        <taxon>Metakinetoplastina</taxon>
        <taxon>Trypanosomatida</taxon>
        <taxon>Trypanosomatidae</taxon>
        <taxon>Leishmaniinae</taxon>
        <taxon>Leishmania</taxon>
    </lineage>
</organism>